<proteinExistence type="predicted"/>
<protein>
    <submittedName>
        <fullName evidence="1">Uncharacterized protein</fullName>
    </submittedName>
</protein>
<keyword evidence="2" id="KW-1185">Reference proteome</keyword>
<evidence type="ECO:0000313" key="2">
    <source>
        <dbReference type="Proteomes" id="UP001234297"/>
    </source>
</evidence>
<gene>
    <name evidence="1" type="ORF">MRB53_032197</name>
</gene>
<organism evidence="1 2">
    <name type="scientific">Persea americana</name>
    <name type="common">Avocado</name>
    <dbReference type="NCBI Taxonomy" id="3435"/>
    <lineage>
        <taxon>Eukaryota</taxon>
        <taxon>Viridiplantae</taxon>
        <taxon>Streptophyta</taxon>
        <taxon>Embryophyta</taxon>
        <taxon>Tracheophyta</taxon>
        <taxon>Spermatophyta</taxon>
        <taxon>Magnoliopsida</taxon>
        <taxon>Magnoliidae</taxon>
        <taxon>Laurales</taxon>
        <taxon>Lauraceae</taxon>
        <taxon>Persea</taxon>
    </lineage>
</organism>
<sequence>MQSFADFLCLTYRNMDNIPSDATKGASKKYEERKDHLLSQIFHVVSNYSSIEAGIKRLARAFHETIGAETDKHLSEAQHEKTEAENRFIHLMEEKNATEKELNQAKEELNDLKLMYSRIRSDYMKIYDEVEHWYEGVVAHRQELEHWYEALVALLDNSGSVMVYRSSDRSVEGLSQGRINCLVEEKEELEKRLSSLIEQNVSNQRRAIESFTALEKERRKLISECNNHKECIGKLKLEYEQVIHEQCALQGDLDFLKKDLATREENEERISSEVVELKRRNKDLVQELKSPTGQRELERDRRTSSDSHRDMANTASEIHSPPLQNKVSMTKGAFSDNTSLQLMGKMLEKLKLEYASSFSTLFVISVVMGLKALLTLMLVISALFPGNAFHEKVRNMDQLTSDSDDIIWCNMNPNDSQWENDEQLFLKLTSHIEELELEV</sequence>
<dbReference type="Proteomes" id="UP001234297">
    <property type="component" value="Chromosome 11"/>
</dbReference>
<accession>A0ACC2KR87</accession>
<name>A0ACC2KR87_PERAE</name>
<comment type="caution">
    <text evidence="1">The sequence shown here is derived from an EMBL/GenBank/DDBJ whole genome shotgun (WGS) entry which is preliminary data.</text>
</comment>
<dbReference type="EMBL" id="CM056819">
    <property type="protein sequence ID" value="KAJ8623667.1"/>
    <property type="molecule type" value="Genomic_DNA"/>
</dbReference>
<reference evidence="1 2" key="1">
    <citation type="journal article" date="2022" name="Hortic Res">
        <title>A haplotype resolved chromosomal level avocado genome allows analysis of novel avocado genes.</title>
        <authorList>
            <person name="Nath O."/>
            <person name="Fletcher S.J."/>
            <person name="Hayward A."/>
            <person name="Shaw L.M."/>
            <person name="Masouleh A.K."/>
            <person name="Furtado A."/>
            <person name="Henry R.J."/>
            <person name="Mitter N."/>
        </authorList>
    </citation>
    <scope>NUCLEOTIDE SEQUENCE [LARGE SCALE GENOMIC DNA]</scope>
    <source>
        <strain evidence="2">cv. Hass</strain>
    </source>
</reference>
<evidence type="ECO:0000313" key="1">
    <source>
        <dbReference type="EMBL" id="KAJ8623667.1"/>
    </source>
</evidence>